<evidence type="ECO:0000256" key="1">
    <source>
        <dbReference type="ARBA" id="ARBA00004514"/>
    </source>
</evidence>
<evidence type="ECO:0000313" key="5">
    <source>
        <dbReference type="EMBL" id="KAJ3479080.1"/>
    </source>
</evidence>
<sequence>MSEQAELAFVKNYVNILSAQPVTFANDHQVPPEESLKKVPVLQVDVPPPPERKAGTAVSAAAITITFKSLKPPQSYTLSIQPTDTISAIKSQLASEPGAPPAEVQRLLLKGKALADNKLLQEYGIKDGDTVNLVVKPGYSWDPKAVPIARTSSPAGNAASLQPSQSEENVTLTPELPKSKRSHSRVPSVVLSPSPSLTATTNEKIVDIPLLLDASSIPTSLSATGHADSPYHSRLSQPAFWSRLHEFLSGEFPNHGDAERAWEDFFCVSKGNLSVSEIAKIRDKVGFTGMAGT</sequence>
<dbReference type="EMBL" id="JANAWD010000464">
    <property type="protein sequence ID" value="KAJ3479080.1"/>
    <property type="molecule type" value="Genomic_DNA"/>
</dbReference>
<dbReference type="GO" id="GO:0071816">
    <property type="term" value="P:tail-anchored membrane protein insertion into ER membrane"/>
    <property type="evidence" value="ECO:0007669"/>
    <property type="project" value="TreeGrafter"/>
</dbReference>
<dbReference type="InterPro" id="IPR047154">
    <property type="entry name" value="UBL4A-like"/>
</dbReference>
<feature type="compositionally biased region" description="Polar residues" evidence="3">
    <location>
        <begin position="150"/>
        <end position="172"/>
    </location>
</feature>
<comment type="caution">
    <text evidence="5">The sequence shown here is derived from an EMBL/GenBank/DDBJ whole genome shotgun (WGS) entry which is preliminary data.</text>
</comment>
<dbReference type="PANTHER" id="PTHR46555:SF1">
    <property type="entry name" value="UBIQUITIN-LIKE PROTEIN 4A"/>
    <property type="match status" value="1"/>
</dbReference>
<organism evidence="5 6">
    <name type="scientific">Meripilus lineatus</name>
    <dbReference type="NCBI Taxonomy" id="2056292"/>
    <lineage>
        <taxon>Eukaryota</taxon>
        <taxon>Fungi</taxon>
        <taxon>Dikarya</taxon>
        <taxon>Basidiomycota</taxon>
        <taxon>Agaricomycotina</taxon>
        <taxon>Agaricomycetes</taxon>
        <taxon>Polyporales</taxon>
        <taxon>Meripilaceae</taxon>
        <taxon>Meripilus</taxon>
    </lineage>
</organism>
<dbReference type="CDD" id="cd01805">
    <property type="entry name" value="Ubl_Rad23"/>
    <property type="match status" value="1"/>
</dbReference>
<dbReference type="Pfam" id="PF00240">
    <property type="entry name" value="ubiquitin"/>
    <property type="match status" value="1"/>
</dbReference>
<evidence type="ECO:0000256" key="3">
    <source>
        <dbReference type="SAM" id="MobiDB-lite"/>
    </source>
</evidence>
<dbReference type="AlphaFoldDB" id="A0AAD5UXB2"/>
<feature type="region of interest" description="Disordered" evidence="3">
    <location>
        <begin position="150"/>
        <end position="194"/>
    </location>
</feature>
<evidence type="ECO:0000313" key="6">
    <source>
        <dbReference type="Proteomes" id="UP001212997"/>
    </source>
</evidence>
<evidence type="ECO:0000259" key="4">
    <source>
        <dbReference type="PROSITE" id="PS50053"/>
    </source>
</evidence>
<dbReference type="Proteomes" id="UP001212997">
    <property type="component" value="Unassembled WGS sequence"/>
</dbReference>
<keyword evidence="6" id="KW-1185">Reference proteome</keyword>
<dbReference type="PANTHER" id="PTHR46555">
    <property type="entry name" value="UBIQUITIN-LIKE PROTEIN 4A"/>
    <property type="match status" value="1"/>
</dbReference>
<feature type="domain" description="Ubiquitin-like" evidence="4">
    <location>
        <begin position="63"/>
        <end position="136"/>
    </location>
</feature>
<dbReference type="InterPro" id="IPR000626">
    <property type="entry name" value="Ubiquitin-like_dom"/>
</dbReference>
<dbReference type="PROSITE" id="PS50053">
    <property type="entry name" value="UBIQUITIN_2"/>
    <property type="match status" value="1"/>
</dbReference>
<gene>
    <name evidence="5" type="ORF">NLI96_g9317</name>
</gene>
<comment type="subcellular location">
    <subcellularLocation>
        <location evidence="1">Cytoplasm</location>
        <location evidence="1">Cytosol</location>
    </subcellularLocation>
</comment>
<reference evidence="5" key="1">
    <citation type="submission" date="2022-07" db="EMBL/GenBank/DDBJ databases">
        <title>Genome Sequence of Physisporinus lineatus.</title>
        <authorList>
            <person name="Buettner E."/>
        </authorList>
    </citation>
    <scope>NUCLEOTIDE SEQUENCE</scope>
    <source>
        <strain evidence="5">VT162</strain>
    </source>
</reference>
<accession>A0AAD5UXB2</accession>
<dbReference type="InterPro" id="IPR029071">
    <property type="entry name" value="Ubiquitin-like_domsf"/>
</dbReference>
<keyword evidence="2" id="KW-0963">Cytoplasm</keyword>
<proteinExistence type="predicted"/>
<dbReference type="SMART" id="SM00213">
    <property type="entry name" value="UBQ"/>
    <property type="match status" value="1"/>
</dbReference>
<dbReference type="SUPFAM" id="SSF54236">
    <property type="entry name" value="Ubiquitin-like"/>
    <property type="match status" value="1"/>
</dbReference>
<name>A0AAD5UXB2_9APHY</name>
<dbReference type="Gene3D" id="3.10.20.90">
    <property type="entry name" value="Phosphatidylinositol 3-kinase Catalytic Subunit, Chain A, domain 1"/>
    <property type="match status" value="1"/>
</dbReference>
<dbReference type="GO" id="GO:0051087">
    <property type="term" value="F:protein-folding chaperone binding"/>
    <property type="evidence" value="ECO:0007669"/>
    <property type="project" value="TreeGrafter"/>
</dbReference>
<feature type="compositionally biased region" description="Low complexity" evidence="3">
    <location>
        <begin position="185"/>
        <end position="194"/>
    </location>
</feature>
<evidence type="ECO:0000256" key="2">
    <source>
        <dbReference type="ARBA" id="ARBA00022490"/>
    </source>
</evidence>
<dbReference type="GO" id="GO:0071818">
    <property type="term" value="C:BAT3 complex"/>
    <property type="evidence" value="ECO:0007669"/>
    <property type="project" value="TreeGrafter"/>
</dbReference>
<protein>
    <recommendedName>
        <fullName evidence="4">Ubiquitin-like domain-containing protein</fullName>
    </recommendedName>
</protein>
<dbReference type="GO" id="GO:0006620">
    <property type="term" value="P:post-translational protein targeting to endoplasmic reticulum membrane"/>
    <property type="evidence" value="ECO:0007669"/>
    <property type="project" value="InterPro"/>
</dbReference>